<dbReference type="InterPro" id="IPR000156">
    <property type="entry name" value="Ran_bind_dom"/>
</dbReference>
<evidence type="ECO:0000256" key="7">
    <source>
        <dbReference type="ARBA" id="ARBA00023010"/>
    </source>
</evidence>
<gene>
    <name evidence="12" type="ORF">WJX72_006625</name>
</gene>
<dbReference type="AlphaFoldDB" id="A0AAW1QFH8"/>
<proteinExistence type="predicted"/>
<feature type="region of interest" description="Disordered" evidence="10">
    <location>
        <begin position="1"/>
        <end position="66"/>
    </location>
</feature>
<name>A0AAW1QFH8_9CHLO</name>
<dbReference type="GO" id="GO:0015031">
    <property type="term" value="P:protein transport"/>
    <property type="evidence" value="ECO:0007669"/>
    <property type="project" value="UniProtKB-KW"/>
</dbReference>
<dbReference type="PANTHER" id="PTHR23138">
    <property type="entry name" value="RAN BINDING PROTEIN"/>
    <property type="match status" value="1"/>
</dbReference>
<dbReference type="InterPro" id="IPR015007">
    <property type="entry name" value="NUP2/50/61"/>
</dbReference>
<dbReference type="InterPro" id="IPR011993">
    <property type="entry name" value="PH-like_dom_sf"/>
</dbReference>
<keyword evidence="9" id="KW-0539">Nucleus</keyword>
<evidence type="ECO:0000256" key="9">
    <source>
        <dbReference type="ARBA" id="ARBA00023242"/>
    </source>
</evidence>
<dbReference type="EMBL" id="JALJOR010000003">
    <property type="protein sequence ID" value="KAK9820144.1"/>
    <property type="molecule type" value="Genomic_DNA"/>
</dbReference>
<keyword evidence="7" id="KW-0811">Translocation</keyword>
<dbReference type="GO" id="GO:0005643">
    <property type="term" value="C:nuclear pore"/>
    <property type="evidence" value="ECO:0007669"/>
    <property type="project" value="UniProtKB-SubCell"/>
</dbReference>
<evidence type="ECO:0000256" key="1">
    <source>
        <dbReference type="ARBA" id="ARBA00004567"/>
    </source>
</evidence>
<evidence type="ECO:0000256" key="3">
    <source>
        <dbReference type="ARBA" id="ARBA00022737"/>
    </source>
</evidence>
<evidence type="ECO:0000256" key="4">
    <source>
        <dbReference type="ARBA" id="ARBA00022816"/>
    </source>
</evidence>
<feature type="domain" description="RanBD1" evidence="11">
    <location>
        <begin position="186"/>
        <end position="332"/>
    </location>
</feature>
<keyword evidence="3" id="KW-0677">Repeat</keyword>
<organism evidence="12 13">
    <name type="scientific">[Myrmecia] bisecta</name>
    <dbReference type="NCBI Taxonomy" id="41462"/>
    <lineage>
        <taxon>Eukaryota</taxon>
        <taxon>Viridiplantae</taxon>
        <taxon>Chlorophyta</taxon>
        <taxon>core chlorophytes</taxon>
        <taxon>Trebouxiophyceae</taxon>
        <taxon>Trebouxiales</taxon>
        <taxon>Trebouxiaceae</taxon>
        <taxon>Myrmecia</taxon>
    </lineage>
</organism>
<comment type="subcellular location">
    <subcellularLocation>
        <location evidence="1">Nucleus</location>
        <location evidence="1">Nuclear pore complex</location>
    </subcellularLocation>
</comment>
<keyword evidence="5" id="KW-0653">Protein transport</keyword>
<dbReference type="GO" id="GO:0051028">
    <property type="term" value="P:mRNA transport"/>
    <property type="evidence" value="ECO:0007669"/>
    <property type="project" value="UniProtKB-KW"/>
</dbReference>
<evidence type="ECO:0000256" key="2">
    <source>
        <dbReference type="ARBA" id="ARBA00022448"/>
    </source>
</evidence>
<keyword evidence="13" id="KW-1185">Reference proteome</keyword>
<protein>
    <recommendedName>
        <fullName evidence="11">RanBD1 domain-containing protein</fullName>
    </recommendedName>
</protein>
<dbReference type="PANTHER" id="PTHR23138:SF142">
    <property type="entry name" value="RAN-BINDING PROTEIN 3B-RELATED"/>
    <property type="match status" value="1"/>
</dbReference>
<keyword evidence="8" id="KW-0906">Nuclear pore complex</keyword>
<dbReference type="SMART" id="SM00160">
    <property type="entry name" value="RanBD"/>
    <property type="match status" value="1"/>
</dbReference>
<reference evidence="12 13" key="1">
    <citation type="journal article" date="2024" name="Nat. Commun.">
        <title>Phylogenomics reveals the evolutionary origins of lichenization in chlorophyte algae.</title>
        <authorList>
            <person name="Puginier C."/>
            <person name="Libourel C."/>
            <person name="Otte J."/>
            <person name="Skaloud P."/>
            <person name="Haon M."/>
            <person name="Grisel S."/>
            <person name="Petersen M."/>
            <person name="Berrin J.G."/>
            <person name="Delaux P.M."/>
            <person name="Dal Grande F."/>
            <person name="Keller J."/>
        </authorList>
    </citation>
    <scope>NUCLEOTIDE SEQUENCE [LARGE SCALE GENOMIC DNA]</scope>
    <source>
        <strain evidence="12 13">SAG 2043</strain>
    </source>
</reference>
<evidence type="ECO:0000313" key="12">
    <source>
        <dbReference type="EMBL" id="KAK9820144.1"/>
    </source>
</evidence>
<dbReference type="Pfam" id="PF00638">
    <property type="entry name" value="Ran_BP1"/>
    <property type="match status" value="1"/>
</dbReference>
<keyword evidence="4" id="KW-0509">mRNA transport</keyword>
<comment type="caution">
    <text evidence="12">The sequence shown here is derived from an EMBL/GenBank/DDBJ whole genome shotgun (WGS) entry which is preliminary data.</text>
</comment>
<dbReference type="SUPFAM" id="SSF50729">
    <property type="entry name" value="PH domain-like"/>
    <property type="match status" value="1"/>
</dbReference>
<feature type="compositionally biased region" description="Basic and acidic residues" evidence="10">
    <location>
        <begin position="1"/>
        <end position="29"/>
    </location>
</feature>
<evidence type="ECO:0000259" key="11">
    <source>
        <dbReference type="PROSITE" id="PS50196"/>
    </source>
</evidence>
<keyword evidence="6" id="KW-0007">Acetylation</keyword>
<sequence>MSKRPTDHLEPSSKRGKRGSDRQLTKDDPSDSDEDNEGVEAGTFQRASEDRLRNRTPRRKQAVALQLSQQAPLQLRLQALQLRKPLVSRVLVPPSPPAQASPHSSAAGTAATSGFGLLGATAGTSGSSLLGSSSSTDAAKPGGFSFDTKAAFSFSTTPASSAFPSVQSVFGSSTSQLFGGSGPSGQSTPAVKLAEEAAVTGEEDETGVFTGDGVLYEFDEAKQWRERGRGELHVNRAASGQARLVMRQKGNLRLLLNANLFPEMTVTTMDGGKGVTFQCINHAKGGEEKPGEGEAKPAEAPALATFAYRIKQPGQVEEFKRVIETHKAGPKKANGEEQV</sequence>
<dbReference type="PROSITE" id="PS50196">
    <property type="entry name" value="RANBD1"/>
    <property type="match status" value="1"/>
</dbReference>
<evidence type="ECO:0000256" key="8">
    <source>
        <dbReference type="ARBA" id="ARBA00023132"/>
    </source>
</evidence>
<evidence type="ECO:0000313" key="13">
    <source>
        <dbReference type="Proteomes" id="UP001489004"/>
    </source>
</evidence>
<dbReference type="Pfam" id="PF08911">
    <property type="entry name" value="NUP50"/>
    <property type="match status" value="1"/>
</dbReference>
<keyword evidence="2" id="KW-0813">Transport</keyword>
<evidence type="ECO:0000256" key="5">
    <source>
        <dbReference type="ARBA" id="ARBA00022927"/>
    </source>
</evidence>
<evidence type="ECO:0000256" key="10">
    <source>
        <dbReference type="SAM" id="MobiDB-lite"/>
    </source>
</evidence>
<dbReference type="InterPro" id="IPR045255">
    <property type="entry name" value="RanBP1-like"/>
</dbReference>
<dbReference type="Proteomes" id="UP001489004">
    <property type="component" value="Unassembled WGS sequence"/>
</dbReference>
<accession>A0AAW1QFH8</accession>
<evidence type="ECO:0000256" key="6">
    <source>
        <dbReference type="ARBA" id="ARBA00022990"/>
    </source>
</evidence>
<dbReference type="Gene3D" id="2.30.29.30">
    <property type="entry name" value="Pleckstrin-homology domain (PH domain)/Phosphotyrosine-binding domain (PTB)"/>
    <property type="match status" value="1"/>
</dbReference>